<dbReference type="PANTHER" id="PTHR47236">
    <property type="entry name" value="GENE, 32742-RELATED-RELATED"/>
    <property type="match status" value="1"/>
</dbReference>
<proteinExistence type="predicted"/>
<keyword evidence="1" id="KW-1185">Reference proteome</keyword>
<dbReference type="InParanoid" id="A0A7R5KIU8"/>
<evidence type="ECO:0000313" key="2">
    <source>
        <dbReference type="RefSeq" id="XP_039241441.1"/>
    </source>
</evidence>
<organism evidence="1 2">
    <name type="scientific">Pipra filicauda</name>
    <name type="common">Wire-tailed manakin</name>
    <dbReference type="NCBI Taxonomy" id="649802"/>
    <lineage>
        <taxon>Eukaryota</taxon>
        <taxon>Metazoa</taxon>
        <taxon>Chordata</taxon>
        <taxon>Craniata</taxon>
        <taxon>Vertebrata</taxon>
        <taxon>Euteleostomi</taxon>
        <taxon>Archelosauria</taxon>
        <taxon>Archosauria</taxon>
        <taxon>Dinosauria</taxon>
        <taxon>Saurischia</taxon>
        <taxon>Theropoda</taxon>
        <taxon>Coelurosauria</taxon>
        <taxon>Aves</taxon>
        <taxon>Neognathae</taxon>
        <taxon>Neoaves</taxon>
        <taxon>Telluraves</taxon>
        <taxon>Australaves</taxon>
        <taxon>Passeriformes</taxon>
        <taxon>Pipridae</taxon>
        <taxon>Pipra</taxon>
    </lineage>
</organism>
<name>A0A7R5KIU8_9PASS</name>
<dbReference type="RefSeq" id="XP_039241441.1">
    <property type="nucleotide sequence ID" value="XM_039385507.1"/>
</dbReference>
<gene>
    <name evidence="2" type="primary">LOC120324080</name>
</gene>
<dbReference type="AlphaFoldDB" id="A0A7R5KIU8"/>
<dbReference type="GeneID" id="120324080"/>
<evidence type="ECO:0000313" key="1">
    <source>
        <dbReference type="Proteomes" id="UP000504627"/>
    </source>
</evidence>
<accession>A0A7R5KIU8</accession>
<dbReference type="PANTHER" id="PTHR47236:SF5">
    <property type="entry name" value="GENE, 32742-RELATED"/>
    <property type="match status" value="1"/>
</dbReference>
<reference evidence="2" key="1">
    <citation type="submission" date="2025-08" db="UniProtKB">
        <authorList>
            <consortium name="RefSeq"/>
        </authorList>
    </citation>
    <scope>IDENTIFICATION</scope>
    <source>
        <tissue evidence="2">Muscle</tissue>
    </source>
</reference>
<sequence>MALVWNSKNKLFVLRDCLSSVGGFLLLLVHCLAHVSAAELHHDTSPLFLRLFYQALKACLSEMFSLRLQLSAAPQGSKCQGISQVLLKEEPFSKEEANLISQLYQVKVKRPTDMEGFEKHMKNNLLLHMKSEEPLHDKWLVEKKEHFPHGKDSLGCFEEETCTSLSPSELEDKVDVLTEELVQIIEDEHQFLSSKGNEDLLCYYLEITSLEKDCLVKQINALEEEIALGRKL</sequence>
<dbReference type="Proteomes" id="UP000504627">
    <property type="component" value="Unplaced"/>
</dbReference>
<protein>
    <submittedName>
        <fullName evidence="2">Uncharacterized protein LOC120324080</fullName>
    </submittedName>
</protein>